<organism evidence="2 3">
    <name type="scientific">Prorocentrum cordatum</name>
    <dbReference type="NCBI Taxonomy" id="2364126"/>
    <lineage>
        <taxon>Eukaryota</taxon>
        <taxon>Sar</taxon>
        <taxon>Alveolata</taxon>
        <taxon>Dinophyceae</taxon>
        <taxon>Prorocentrales</taxon>
        <taxon>Prorocentraceae</taxon>
        <taxon>Prorocentrum</taxon>
    </lineage>
</organism>
<protein>
    <submittedName>
        <fullName evidence="2">Uncharacterized protein</fullName>
    </submittedName>
</protein>
<gene>
    <name evidence="2" type="ORF">PCOR1329_LOCUS79050</name>
</gene>
<evidence type="ECO:0000313" key="2">
    <source>
        <dbReference type="EMBL" id="CAK0902446.1"/>
    </source>
</evidence>
<evidence type="ECO:0000313" key="3">
    <source>
        <dbReference type="Proteomes" id="UP001189429"/>
    </source>
</evidence>
<comment type="caution">
    <text evidence="2">The sequence shown here is derived from an EMBL/GenBank/DDBJ whole genome shotgun (WGS) entry which is preliminary data.</text>
</comment>
<evidence type="ECO:0000256" key="1">
    <source>
        <dbReference type="SAM" id="MobiDB-lite"/>
    </source>
</evidence>
<dbReference type="Proteomes" id="UP001189429">
    <property type="component" value="Unassembled WGS sequence"/>
</dbReference>
<proteinExistence type="predicted"/>
<feature type="compositionally biased region" description="Basic and acidic residues" evidence="1">
    <location>
        <begin position="13"/>
        <end position="28"/>
    </location>
</feature>
<accession>A0ABN9XW32</accession>
<keyword evidence="3" id="KW-1185">Reference proteome</keyword>
<feature type="region of interest" description="Disordered" evidence="1">
    <location>
        <begin position="68"/>
        <end position="106"/>
    </location>
</feature>
<reference evidence="2" key="1">
    <citation type="submission" date="2023-10" db="EMBL/GenBank/DDBJ databases">
        <authorList>
            <person name="Chen Y."/>
            <person name="Shah S."/>
            <person name="Dougan E. K."/>
            <person name="Thang M."/>
            <person name="Chan C."/>
        </authorList>
    </citation>
    <scope>NUCLEOTIDE SEQUENCE [LARGE SCALE GENOMIC DNA]</scope>
</reference>
<sequence>MTLAEITKRRVKNMPEKEGEKERKRERERAVCVQGALARTEHAGGSRRYVWNYHVQSAHGRVKRVDQGQISEACESPGTAASEAEGERERESRENGDSSNCVSRARSHGGWLLARRTRSLAGLDRLW</sequence>
<feature type="compositionally biased region" description="Basic and acidic residues" evidence="1">
    <location>
        <begin position="85"/>
        <end position="96"/>
    </location>
</feature>
<feature type="region of interest" description="Disordered" evidence="1">
    <location>
        <begin position="1"/>
        <end position="28"/>
    </location>
</feature>
<dbReference type="EMBL" id="CAUYUJ010021069">
    <property type="protein sequence ID" value="CAK0902446.1"/>
    <property type="molecule type" value="Genomic_DNA"/>
</dbReference>
<name>A0ABN9XW32_9DINO</name>